<keyword evidence="2" id="KW-1185">Reference proteome</keyword>
<dbReference type="InParanoid" id="E9DX16"/>
<sequence length="217" mass="23883">MDRSSGVNDASEVKEKPMKFLIELDFGTTFSSVASTLVNAGEPQKESLFTEWGEGLSGDKVPRILRYENGDTISSCYWGFEAEKMSYPEEKIHECFKLGLCPEIEPSPALGSEKVPRNCSSDILGVKSAIDRLYSEWERSMCLENRLSLPAMWSYGARETTRECAVEPFPGDPSKKDELSTIAKPEGAELFALSNMLGIGFEAGDTFVICDASGGYL</sequence>
<dbReference type="AlphaFoldDB" id="E9DX16"/>
<dbReference type="Proteomes" id="UP000002499">
    <property type="component" value="Unassembled WGS sequence"/>
</dbReference>
<organism evidence="2">
    <name type="scientific">Metarhizium acridum (strain CQMa 102)</name>
    <dbReference type="NCBI Taxonomy" id="655827"/>
    <lineage>
        <taxon>Eukaryota</taxon>
        <taxon>Fungi</taxon>
        <taxon>Dikarya</taxon>
        <taxon>Ascomycota</taxon>
        <taxon>Pezizomycotina</taxon>
        <taxon>Sordariomycetes</taxon>
        <taxon>Hypocreomycetidae</taxon>
        <taxon>Hypocreales</taxon>
        <taxon>Clavicipitaceae</taxon>
        <taxon>Metarhizium</taxon>
    </lineage>
</organism>
<dbReference type="EMBL" id="GL698479">
    <property type="protein sequence ID" value="EFY91879.1"/>
    <property type="molecule type" value="Genomic_DNA"/>
</dbReference>
<dbReference type="STRING" id="655827.E9DX16"/>
<gene>
    <name evidence="1" type="ORF">MAC_02164</name>
</gene>
<dbReference type="PANTHER" id="PTHR14187">
    <property type="entry name" value="ALPHA KINASE/ELONGATION FACTOR 2 KINASE"/>
    <property type="match status" value="1"/>
</dbReference>
<protein>
    <submittedName>
        <fullName evidence="1">Putative hsp70 protein</fullName>
    </submittedName>
</protein>
<name>E9DX16_METAQ</name>
<reference evidence="1 2" key="1">
    <citation type="journal article" date="2011" name="PLoS Genet.">
        <title>Genome sequencing and comparative transcriptomics of the model entomopathogenic fungi Metarhizium anisopliae and M. acridum.</title>
        <authorList>
            <person name="Gao Q."/>
            <person name="Jin K."/>
            <person name="Ying S.H."/>
            <person name="Zhang Y."/>
            <person name="Xiao G."/>
            <person name="Shang Y."/>
            <person name="Duan Z."/>
            <person name="Hu X."/>
            <person name="Xie X.Q."/>
            <person name="Zhou G."/>
            <person name="Peng G."/>
            <person name="Luo Z."/>
            <person name="Huang W."/>
            <person name="Wang B."/>
            <person name="Fang W."/>
            <person name="Wang S."/>
            <person name="Zhong Y."/>
            <person name="Ma L.J."/>
            <person name="St Leger R.J."/>
            <person name="Zhao G.P."/>
            <person name="Pei Y."/>
            <person name="Feng M.G."/>
            <person name="Xia Y."/>
            <person name="Wang C."/>
        </authorList>
    </citation>
    <scope>NUCLEOTIDE SEQUENCE [LARGE SCALE GENOMIC DNA]</scope>
    <source>
        <strain evidence="1 2">CQMa 102</strain>
    </source>
</reference>
<accession>E9DX16</accession>
<evidence type="ECO:0000313" key="2">
    <source>
        <dbReference type="Proteomes" id="UP000002499"/>
    </source>
</evidence>
<dbReference type="OrthoDB" id="2963168at2759"/>
<dbReference type="HOGENOM" id="CLU_1272562_0_0_1"/>
<evidence type="ECO:0000313" key="1">
    <source>
        <dbReference type="EMBL" id="EFY91879.1"/>
    </source>
</evidence>
<dbReference type="PANTHER" id="PTHR14187:SF5">
    <property type="entry name" value="HEAT SHOCK 70 KDA PROTEIN 12A"/>
    <property type="match status" value="1"/>
</dbReference>
<proteinExistence type="predicted"/>
<dbReference type="Gene3D" id="3.30.420.40">
    <property type="match status" value="1"/>
</dbReference>